<dbReference type="EMBL" id="FXTN01000006">
    <property type="protein sequence ID" value="SMO75072.1"/>
    <property type="molecule type" value="Genomic_DNA"/>
</dbReference>
<gene>
    <name evidence="1" type="ORF">SAMN06265348_106156</name>
</gene>
<sequence>MLSIKPLVGFGLIHNANTNDGEVNIWLLQKLFSKRKQDYLEDDLAQVIAIQQRLSDGGFDLISKFCYLLIERLFAPISSLHLFSNSFLTQLSLRVLPERDIYLPLGKLTI</sequence>
<organism evidence="1 2">
    <name type="scientific">Pedobacter westerhofensis</name>
    <dbReference type="NCBI Taxonomy" id="425512"/>
    <lineage>
        <taxon>Bacteria</taxon>
        <taxon>Pseudomonadati</taxon>
        <taxon>Bacteroidota</taxon>
        <taxon>Sphingobacteriia</taxon>
        <taxon>Sphingobacteriales</taxon>
        <taxon>Sphingobacteriaceae</taxon>
        <taxon>Pedobacter</taxon>
    </lineage>
</organism>
<proteinExistence type="predicted"/>
<keyword evidence="2" id="KW-1185">Reference proteome</keyword>
<evidence type="ECO:0000313" key="1">
    <source>
        <dbReference type="EMBL" id="SMO75072.1"/>
    </source>
</evidence>
<accession>A0A521DU16</accession>
<dbReference type="Proteomes" id="UP000320300">
    <property type="component" value="Unassembled WGS sequence"/>
</dbReference>
<evidence type="ECO:0000313" key="2">
    <source>
        <dbReference type="Proteomes" id="UP000320300"/>
    </source>
</evidence>
<name>A0A521DU16_9SPHI</name>
<dbReference type="AlphaFoldDB" id="A0A521DU16"/>
<reference evidence="1 2" key="1">
    <citation type="submission" date="2017-05" db="EMBL/GenBank/DDBJ databases">
        <authorList>
            <person name="Varghese N."/>
            <person name="Submissions S."/>
        </authorList>
    </citation>
    <scope>NUCLEOTIDE SEQUENCE [LARGE SCALE GENOMIC DNA]</scope>
    <source>
        <strain evidence="1 2">DSM 19036</strain>
    </source>
</reference>
<protein>
    <submittedName>
        <fullName evidence="1">Uncharacterized protein</fullName>
    </submittedName>
</protein>